<dbReference type="Proteomes" id="UP000789831">
    <property type="component" value="Unassembled WGS sequence"/>
</dbReference>
<dbReference type="PANTHER" id="PTHR36649">
    <property type="entry name" value="UBIQUITIN-LIKE DOMAIN-CONTAINING PROTEIN"/>
    <property type="match status" value="1"/>
</dbReference>
<dbReference type="InterPro" id="IPR019956">
    <property type="entry name" value="Ubiquitin_dom"/>
</dbReference>
<dbReference type="Pfam" id="PF00240">
    <property type="entry name" value="ubiquitin"/>
    <property type="match status" value="1"/>
</dbReference>
<protein>
    <submittedName>
        <fullName evidence="2">3748_t:CDS:1</fullName>
    </submittedName>
</protein>
<dbReference type="Gene3D" id="3.90.228.10">
    <property type="match status" value="1"/>
</dbReference>
<name>A0A9N9FEL1_9GLOM</name>
<dbReference type="OrthoDB" id="428577at2759"/>
<dbReference type="Gene3D" id="3.10.20.90">
    <property type="entry name" value="Phosphatidylinositol 3-kinase Catalytic Subunit, Chain A, domain 1"/>
    <property type="match status" value="1"/>
</dbReference>
<gene>
    <name evidence="2" type="ORF">AGERDE_LOCUS5601</name>
</gene>
<dbReference type="SMART" id="SM00213">
    <property type="entry name" value="UBQ"/>
    <property type="match status" value="1"/>
</dbReference>
<comment type="caution">
    <text evidence="2">The sequence shown here is derived from an EMBL/GenBank/DDBJ whole genome shotgun (WGS) entry which is preliminary data.</text>
</comment>
<evidence type="ECO:0000313" key="2">
    <source>
        <dbReference type="EMBL" id="CAG8528671.1"/>
    </source>
</evidence>
<dbReference type="InterPro" id="IPR000626">
    <property type="entry name" value="Ubiquitin-like_dom"/>
</dbReference>
<sequence>MTSKVALLAAAISAITNEPVLSHDDYLIKKQNRRLPSESYPKYLFKGQLSVDSMHQSHLVGGQIDTFFEDHPTRNRNSGQHHIYVKTLTGQTIHIYPKLTYTIGKVKRLIQDIKGISPDQQRLVFSGIVLEDSRSLVDYAIKEEATLYLVLCLPGSGPRILFCSFLNSDQLDSRFDFDFTNVFDTTDVVFMRGNFQYKRPCGWNRIALKVLNKYGTDNAWLGATSKNFRQKSGTNEWPVSYHGTAKDNCHSIAEDGYMLCKGKRFAFGRGIYSTPDINVAARYAEKFTYDGQEYRVVIQNRVNPDTLVRISAEKTGYGEYWISPTSTDIRPYGICIKKV</sequence>
<dbReference type="AlphaFoldDB" id="A0A9N9FEL1"/>
<feature type="domain" description="Ubiquitin-like" evidence="1">
    <location>
        <begin position="81"/>
        <end position="156"/>
    </location>
</feature>
<dbReference type="SUPFAM" id="SSF56399">
    <property type="entry name" value="ADP-ribosylation"/>
    <property type="match status" value="1"/>
</dbReference>
<dbReference type="SUPFAM" id="SSF54236">
    <property type="entry name" value="Ubiquitin-like"/>
    <property type="match status" value="1"/>
</dbReference>
<dbReference type="PANTHER" id="PTHR36649:SF28">
    <property type="entry name" value="UBIQUITIN-LIKE DOMAIN-CONTAINING PROTEIN"/>
    <property type="match status" value="1"/>
</dbReference>
<dbReference type="EMBL" id="CAJVPL010000775">
    <property type="protein sequence ID" value="CAG8528671.1"/>
    <property type="molecule type" value="Genomic_DNA"/>
</dbReference>
<dbReference type="InterPro" id="IPR029071">
    <property type="entry name" value="Ubiquitin-like_domsf"/>
</dbReference>
<evidence type="ECO:0000259" key="1">
    <source>
        <dbReference type="PROSITE" id="PS50053"/>
    </source>
</evidence>
<accession>A0A9N9FEL1</accession>
<evidence type="ECO:0000313" key="3">
    <source>
        <dbReference type="Proteomes" id="UP000789831"/>
    </source>
</evidence>
<keyword evidence="3" id="KW-1185">Reference proteome</keyword>
<reference evidence="2" key="1">
    <citation type="submission" date="2021-06" db="EMBL/GenBank/DDBJ databases">
        <authorList>
            <person name="Kallberg Y."/>
            <person name="Tangrot J."/>
            <person name="Rosling A."/>
        </authorList>
    </citation>
    <scope>NUCLEOTIDE SEQUENCE</scope>
    <source>
        <strain evidence="2">MT106</strain>
    </source>
</reference>
<dbReference type="PRINTS" id="PR00348">
    <property type="entry name" value="UBIQUITIN"/>
</dbReference>
<proteinExistence type="predicted"/>
<organism evidence="2 3">
    <name type="scientific">Ambispora gerdemannii</name>
    <dbReference type="NCBI Taxonomy" id="144530"/>
    <lineage>
        <taxon>Eukaryota</taxon>
        <taxon>Fungi</taxon>
        <taxon>Fungi incertae sedis</taxon>
        <taxon>Mucoromycota</taxon>
        <taxon>Glomeromycotina</taxon>
        <taxon>Glomeromycetes</taxon>
        <taxon>Archaeosporales</taxon>
        <taxon>Ambisporaceae</taxon>
        <taxon>Ambispora</taxon>
    </lineage>
</organism>
<dbReference type="PROSITE" id="PS50053">
    <property type="entry name" value="UBIQUITIN_2"/>
    <property type="match status" value="1"/>
</dbReference>